<dbReference type="PANTHER" id="PTHR44329">
    <property type="entry name" value="SERINE/THREONINE-PROTEIN KINASE TNNI3K-RELATED"/>
    <property type="match status" value="1"/>
</dbReference>
<dbReference type="SUPFAM" id="SSF48403">
    <property type="entry name" value="Ankyrin repeat"/>
    <property type="match status" value="1"/>
</dbReference>
<evidence type="ECO:0000256" key="7">
    <source>
        <dbReference type="ARBA" id="ARBA00048679"/>
    </source>
</evidence>
<dbReference type="AlphaFoldDB" id="A0A2P6NSM6"/>
<dbReference type="Gene3D" id="1.10.510.10">
    <property type="entry name" value="Transferase(Phosphotransferase) domain 1"/>
    <property type="match status" value="1"/>
</dbReference>
<comment type="caution">
    <text evidence="12">The sequence shown here is derived from an EMBL/GenBank/DDBJ whole genome shotgun (WGS) entry which is preliminary data.</text>
</comment>
<dbReference type="SMART" id="SM00248">
    <property type="entry name" value="ANK"/>
    <property type="match status" value="4"/>
</dbReference>
<keyword evidence="3 9" id="KW-0547">Nucleotide-binding</keyword>
<dbReference type="PROSITE" id="PS00107">
    <property type="entry name" value="PROTEIN_KINASE_ATP"/>
    <property type="match status" value="1"/>
</dbReference>
<feature type="repeat" description="ANK" evidence="8">
    <location>
        <begin position="591"/>
        <end position="623"/>
    </location>
</feature>
<evidence type="ECO:0000256" key="10">
    <source>
        <dbReference type="SAM" id="MobiDB-lite"/>
    </source>
</evidence>
<dbReference type="InterPro" id="IPR000719">
    <property type="entry name" value="Prot_kinase_dom"/>
</dbReference>
<dbReference type="InterPro" id="IPR008271">
    <property type="entry name" value="Ser/Thr_kinase_AS"/>
</dbReference>
<evidence type="ECO:0000256" key="2">
    <source>
        <dbReference type="ARBA" id="ARBA00022679"/>
    </source>
</evidence>
<feature type="compositionally biased region" description="Low complexity" evidence="10">
    <location>
        <begin position="230"/>
        <end position="243"/>
    </location>
</feature>
<feature type="region of interest" description="Disordered" evidence="10">
    <location>
        <begin position="164"/>
        <end position="205"/>
    </location>
</feature>
<dbReference type="PROSITE" id="PS00108">
    <property type="entry name" value="PROTEIN_KINASE_ST"/>
    <property type="match status" value="1"/>
</dbReference>
<evidence type="ECO:0000313" key="13">
    <source>
        <dbReference type="Proteomes" id="UP000241769"/>
    </source>
</evidence>
<dbReference type="InterPro" id="IPR011009">
    <property type="entry name" value="Kinase-like_dom_sf"/>
</dbReference>
<organism evidence="12 13">
    <name type="scientific">Planoprotostelium fungivorum</name>
    <dbReference type="NCBI Taxonomy" id="1890364"/>
    <lineage>
        <taxon>Eukaryota</taxon>
        <taxon>Amoebozoa</taxon>
        <taxon>Evosea</taxon>
        <taxon>Variosea</taxon>
        <taxon>Cavosteliida</taxon>
        <taxon>Cavosteliaceae</taxon>
        <taxon>Planoprotostelium</taxon>
    </lineage>
</organism>
<sequence length="1047" mass="119356">MFPNHKDLLSQLQTTRTHAPIMRSEETSVTMIYNKDSLERFQSKALSPTLQRAARCKQLPTVSLATNQIASNHSSSVPRYGLQFSRPAQIQANGGCIQKGYEEEGAEIGHLWAAIDSLKSSLQKLQTEHQISLFQLEEQKRYNLKLETQFRDAREQLRLTHSSAFDSNVRKSKSNYSRSTMGRSSGRSNPGSRKNSLSSDIDSSWNEDDRKRFWQEEGIYISPATTRNVNTSQNNSHFSSHSKSLSRHHESAENIRVSLGEKGSEETASIGSASSSNSWNDPALRYHGLSLTKSVSQPDLRNHAPSLPINITVISNQFTLNTVVFPFWSISETKKKIAKKYNGPCAQFDLYVRRGSNWNLKRLKNDKTIQHYIQYFQDMKYTILFQGEKKWFEFGKEKEGLDSTNCLSSLTLGEILCDAILADDIRQIEICLESVTKEIMEENIYNVGIPLHVAVQSTEEIFNIIIHRYSTNPDWDLNIVDKSNGWTALHYVAAGGQDDHLSCLLSLDAVDVTIVDNEGNTAFHIWAQHSSPIDMLTIGKLWLSRDVKLVETKNNAGEIALHRAMSNRGVRMQMVNFLLSVGSDVNSLTQNGETPIMLAVHMGVRDIIKILVMAGADLSKRDAKEKKTALEWASYTNQHDLTKSLRRIQDLQTWLTENNMNQYILPFVRDEEWLDKLASYSEDQWIAFCSKMKIDSHTMTKFKSAWISLKERHSRQQFLDGMLRASRNNNHSVEGKNSANREVENIARLQESMNEIAKTTSRRNNRENYDWKVEHCDVEFLREIGSGTSGMVFEGRFRGKQAAIKVIRDQHKDRVTDLFLKEFEVMSTIRSSHVVQFYGAILEPRICIVMEYCIEGSLHDVLRTEGEMPWSTALCYMKQMLQGVHTLHSAEPPIFHRDLKSPNILVDSKHHLKICDFGLARAFTPENKNTMAKLCGTYNYTAPELYSGGSYTAKCDIYSLGMIFWEVLWRKMTGSYKQPYADHPKLKQSYQIFFHVAKKGLRPTMPVGCHQSLSVFIASILDANPTKRPDTSQLLRCMDQLEAVLID</sequence>
<dbReference type="SMART" id="SM00220">
    <property type="entry name" value="S_TKc"/>
    <property type="match status" value="1"/>
</dbReference>
<dbReference type="PROSITE" id="PS50088">
    <property type="entry name" value="ANK_REPEAT"/>
    <property type="match status" value="2"/>
</dbReference>
<feature type="region of interest" description="Disordered" evidence="10">
    <location>
        <begin position="224"/>
        <end position="252"/>
    </location>
</feature>
<gene>
    <name evidence="12" type="ORF">PROFUN_03678</name>
</gene>
<reference evidence="12 13" key="1">
    <citation type="journal article" date="2018" name="Genome Biol. Evol.">
        <title>Multiple Roots of Fruiting Body Formation in Amoebozoa.</title>
        <authorList>
            <person name="Hillmann F."/>
            <person name="Forbes G."/>
            <person name="Novohradska S."/>
            <person name="Ferling I."/>
            <person name="Riege K."/>
            <person name="Groth M."/>
            <person name="Westermann M."/>
            <person name="Marz M."/>
            <person name="Spaller T."/>
            <person name="Winckler T."/>
            <person name="Schaap P."/>
            <person name="Glockner G."/>
        </authorList>
    </citation>
    <scope>NUCLEOTIDE SEQUENCE [LARGE SCALE GENOMIC DNA]</scope>
    <source>
        <strain evidence="12 13">Jena</strain>
    </source>
</reference>
<comment type="catalytic activity">
    <reaction evidence="6">
        <text>L-threonyl-[protein] + ATP = O-phospho-L-threonyl-[protein] + ADP + H(+)</text>
        <dbReference type="Rhea" id="RHEA:46608"/>
        <dbReference type="Rhea" id="RHEA-COMP:11060"/>
        <dbReference type="Rhea" id="RHEA-COMP:11605"/>
        <dbReference type="ChEBI" id="CHEBI:15378"/>
        <dbReference type="ChEBI" id="CHEBI:30013"/>
        <dbReference type="ChEBI" id="CHEBI:30616"/>
        <dbReference type="ChEBI" id="CHEBI:61977"/>
        <dbReference type="ChEBI" id="CHEBI:456216"/>
        <dbReference type="EC" id="2.7.11.1"/>
    </reaction>
</comment>
<dbReference type="STRING" id="1890364.A0A2P6NSM6"/>
<dbReference type="PROSITE" id="PS50011">
    <property type="entry name" value="PROTEIN_KINASE_DOM"/>
    <property type="match status" value="1"/>
</dbReference>
<evidence type="ECO:0000256" key="8">
    <source>
        <dbReference type="PROSITE-ProRule" id="PRU00023"/>
    </source>
</evidence>
<evidence type="ECO:0000313" key="12">
    <source>
        <dbReference type="EMBL" id="PRP86930.1"/>
    </source>
</evidence>
<keyword evidence="4" id="KW-0418">Kinase</keyword>
<evidence type="ECO:0000259" key="11">
    <source>
        <dbReference type="PROSITE" id="PS50011"/>
    </source>
</evidence>
<evidence type="ECO:0000256" key="9">
    <source>
        <dbReference type="PROSITE-ProRule" id="PRU10141"/>
    </source>
</evidence>
<evidence type="ECO:0000256" key="3">
    <source>
        <dbReference type="ARBA" id="ARBA00022741"/>
    </source>
</evidence>
<dbReference type="PANTHER" id="PTHR44329:SF288">
    <property type="entry name" value="MITOGEN-ACTIVATED PROTEIN KINASE KINASE KINASE 20"/>
    <property type="match status" value="1"/>
</dbReference>
<dbReference type="InParanoid" id="A0A2P6NSM6"/>
<comment type="similarity">
    <text evidence="1">Belongs to the protein kinase superfamily. TKL Ser/Thr protein kinase family.</text>
</comment>
<dbReference type="GO" id="GO:0004674">
    <property type="term" value="F:protein serine/threonine kinase activity"/>
    <property type="evidence" value="ECO:0007669"/>
    <property type="project" value="UniProtKB-EC"/>
</dbReference>
<dbReference type="Proteomes" id="UP000241769">
    <property type="component" value="Unassembled WGS sequence"/>
</dbReference>
<keyword evidence="13" id="KW-1185">Reference proteome</keyword>
<proteinExistence type="inferred from homology"/>
<dbReference type="InterPro" id="IPR017441">
    <property type="entry name" value="Protein_kinase_ATP_BS"/>
</dbReference>
<feature type="domain" description="Protein kinase" evidence="11">
    <location>
        <begin position="778"/>
        <end position="1045"/>
    </location>
</feature>
<feature type="binding site" evidence="9">
    <location>
        <position position="805"/>
    </location>
    <ligand>
        <name>ATP</name>
        <dbReference type="ChEBI" id="CHEBI:30616"/>
    </ligand>
</feature>
<dbReference type="Gene3D" id="1.25.40.20">
    <property type="entry name" value="Ankyrin repeat-containing domain"/>
    <property type="match status" value="1"/>
</dbReference>
<evidence type="ECO:0000256" key="4">
    <source>
        <dbReference type="ARBA" id="ARBA00022777"/>
    </source>
</evidence>
<dbReference type="Pfam" id="PF12796">
    <property type="entry name" value="Ank_2"/>
    <property type="match status" value="2"/>
</dbReference>
<keyword evidence="8" id="KW-0040">ANK repeat</keyword>
<dbReference type="SUPFAM" id="SSF56112">
    <property type="entry name" value="Protein kinase-like (PK-like)"/>
    <property type="match status" value="1"/>
</dbReference>
<dbReference type="InterPro" id="IPR036770">
    <property type="entry name" value="Ankyrin_rpt-contain_sf"/>
</dbReference>
<keyword evidence="2" id="KW-0808">Transferase</keyword>
<feature type="compositionally biased region" description="Low complexity" evidence="10">
    <location>
        <begin position="177"/>
        <end position="196"/>
    </location>
</feature>
<evidence type="ECO:0000256" key="1">
    <source>
        <dbReference type="ARBA" id="ARBA00005843"/>
    </source>
</evidence>
<dbReference type="PROSITE" id="PS50297">
    <property type="entry name" value="ANK_REP_REGION"/>
    <property type="match status" value="2"/>
</dbReference>
<dbReference type="Pfam" id="PF00069">
    <property type="entry name" value="Pkinase"/>
    <property type="match status" value="1"/>
</dbReference>
<dbReference type="GO" id="GO:0005524">
    <property type="term" value="F:ATP binding"/>
    <property type="evidence" value="ECO:0007669"/>
    <property type="project" value="UniProtKB-UniRule"/>
</dbReference>
<evidence type="ECO:0000256" key="5">
    <source>
        <dbReference type="ARBA" id="ARBA00022840"/>
    </source>
</evidence>
<protein>
    <recommendedName>
        <fullName evidence="11">Protein kinase domain-containing protein</fullName>
    </recommendedName>
</protein>
<name>A0A2P6NSM6_9EUKA</name>
<keyword evidence="5 9" id="KW-0067">ATP-binding</keyword>
<dbReference type="Gene3D" id="3.30.200.20">
    <property type="entry name" value="Phosphorylase Kinase, domain 1"/>
    <property type="match status" value="1"/>
</dbReference>
<dbReference type="OrthoDB" id="544350at2759"/>
<feature type="repeat" description="ANK" evidence="8">
    <location>
        <begin position="556"/>
        <end position="590"/>
    </location>
</feature>
<dbReference type="InterPro" id="IPR002110">
    <property type="entry name" value="Ankyrin_rpt"/>
</dbReference>
<comment type="catalytic activity">
    <reaction evidence="7">
        <text>L-seryl-[protein] + ATP = O-phospho-L-seryl-[protein] + ADP + H(+)</text>
        <dbReference type="Rhea" id="RHEA:17989"/>
        <dbReference type="Rhea" id="RHEA-COMP:9863"/>
        <dbReference type="Rhea" id="RHEA-COMP:11604"/>
        <dbReference type="ChEBI" id="CHEBI:15378"/>
        <dbReference type="ChEBI" id="CHEBI:29999"/>
        <dbReference type="ChEBI" id="CHEBI:30616"/>
        <dbReference type="ChEBI" id="CHEBI:83421"/>
        <dbReference type="ChEBI" id="CHEBI:456216"/>
        <dbReference type="EC" id="2.7.11.1"/>
    </reaction>
</comment>
<dbReference type="CDD" id="cd13999">
    <property type="entry name" value="STKc_MAP3K-like"/>
    <property type="match status" value="1"/>
</dbReference>
<dbReference type="InterPro" id="IPR051681">
    <property type="entry name" value="Ser/Thr_Kinases-Pseudokinases"/>
</dbReference>
<evidence type="ECO:0000256" key="6">
    <source>
        <dbReference type="ARBA" id="ARBA00047899"/>
    </source>
</evidence>
<dbReference type="EMBL" id="MDYQ01000025">
    <property type="protein sequence ID" value="PRP86930.1"/>
    <property type="molecule type" value="Genomic_DNA"/>
</dbReference>
<accession>A0A2P6NSM6</accession>